<sequence>MARWWRRRTRAPRDAAAELIRARVLVECHDEAAAVSSVLASAGYGRNDDVLLRHLVFVPDRHAAAFAARLRPDGYVPAPLLATDPSPPAGLVPVALGRVQAVDAQSVSRERALVGSMTARMGGVVGGWAVLEAADVEPTSG</sequence>
<keyword evidence="2" id="KW-1185">Reference proteome</keyword>
<evidence type="ECO:0000313" key="1">
    <source>
        <dbReference type="EMBL" id="AVM01027.1"/>
    </source>
</evidence>
<accession>A0A2S0KH59</accession>
<name>A0A2S0KH59_9ACTN</name>
<organism evidence="1 2">
    <name type="scientific">Gordonia iterans</name>
    <dbReference type="NCBI Taxonomy" id="1004901"/>
    <lineage>
        <taxon>Bacteria</taxon>
        <taxon>Bacillati</taxon>
        <taxon>Actinomycetota</taxon>
        <taxon>Actinomycetes</taxon>
        <taxon>Mycobacteriales</taxon>
        <taxon>Gordoniaceae</taxon>
        <taxon>Gordonia</taxon>
    </lineage>
</organism>
<reference evidence="1 2" key="1">
    <citation type="submission" date="2018-03" db="EMBL/GenBank/DDBJ databases">
        <title>Characteristics and genome of n-alkane degrading marine bacteria Gordonia iterans isolated from crude oil contaminated in Tae-an, South Korea.</title>
        <authorList>
            <person name="Lee S.-S."/>
            <person name="Kim H."/>
        </authorList>
    </citation>
    <scope>NUCLEOTIDE SEQUENCE [LARGE SCALE GENOMIC DNA]</scope>
    <source>
        <strain evidence="1 2">Co17</strain>
    </source>
</reference>
<protein>
    <submittedName>
        <fullName evidence="1">Uncharacterized protein</fullName>
    </submittedName>
</protein>
<evidence type="ECO:0000313" key="2">
    <source>
        <dbReference type="Proteomes" id="UP000239814"/>
    </source>
</evidence>
<gene>
    <name evidence="1" type="ORF">C6V83_12950</name>
</gene>
<dbReference type="Proteomes" id="UP000239814">
    <property type="component" value="Chromosome"/>
</dbReference>
<dbReference type="KEGG" id="git:C6V83_12950"/>
<dbReference type="OrthoDB" id="4555099at2"/>
<dbReference type="AlphaFoldDB" id="A0A2S0KH59"/>
<proteinExistence type="predicted"/>
<dbReference type="EMBL" id="CP027433">
    <property type="protein sequence ID" value="AVM01027.1"/>
    <property type="molecule type" value="Genomic_DNA"/>
</dbReference>
<dbReference type="RefSeq" id="WP_105942740.1">
    <property type="nucleotide sequence ID" value="NZ_CP027433.1"/>
</dbReference>